<gene>
    <name evidence="1" type="ORF">Q8Y70_08800</name>
</gene>
<dbReference type="EMBL" id="CP137744">
    <property type="protein sequence ID" value="WOZ79126.1"/>
    <property type="molecule type" value="Genomic_DNA"/>
</dbReference>
<evidence type="ECO:0000313" key="2">
    <source>
        <dbReference type="Proteomes" id="UP001302368"/>
    </source>
</evidence>
<evidence type="ECO:0000313" key="1">
    <source>
        <dbReference type="EMBL" id="WOZ79126.1"/>
    </source>
</evidence>
<name>A0ABZ0MV66_9ENTR</name>
<organism evidence="1 2">
    <name type="scientific">Kosakonia sacchari</name>
    <dbReference type="NCBI Taxonomy" id="1158459"/>
    <lineage>
        <taxon>Bacteria</taxon>
        <taxon>Pseudomonadati</taxon>
        <taxon>Pseudomonadota</taxon>
        <taxon>Gammaproteobacteria</taxon>
        <taxon>Enterobacterales</taxon>
        <taxon>Enterobacteriaceae</taxon>
        <taxon>Kosakonia</taxon>
    </lineage>
</organism>
<accession>A0ABZ0MV66</accession>
<keyword evidence="2" id="KW-1185">Reference proteome</keyword>
<dbReference type="RefSeq" id="WP_305735679.1">
    <property type="nucleotide sequence ID" value="NZ_CP137744.1"/>
</dbReference>
<dbReference type="Proteomes" id="UP001302368">
    <property type="component" value="Chromosome"/>
</dbReference>
<proteinExistence type="predicted"/>
<reference evidence="1 2" key="1">
    <citation type="submission" date="2023-10" db="EMBL/GenBank/DDBJ databases">
        <title>Genome sequencing of the isolated polysaccharide-producing bacterium Kosakonia sacchari KS2022.</title>
        <authorList>
            <person name="Yi X."/>
        </authorList>
    </citation>
    <scope>NUCLEOTIDE SEQUENCE [LARGE SCALE GENOMIC DNA]</scope>
    <source>
        <strain evidence="1 2">KS2022</strain>
    </source>
</reference>
<protein>
    <submittedName>
        <fullName evidence="1">Uncharacterized protein</fullName>
    </submittedName>
</protein>
<sequence length="69" mass="7829">MRDLSFGYRQLKTVSMTLSATAMTDVIVCAHAKWQGGCKKDWVGKRAKHKRREDNRLSGGYLPIIRGYA</sequence>